<accession>A0A3A9YT72</accession>
<sequence length="361" mass="37837">MSDAVDELLSWEALTVAASLDATPEQVRDYLSRSAARNGTGRQPSAEDARLLSQLELTVAVGDPGRDEALRDLDEDDPLDGAMTVNFGGRDVTGIKNIGDRTYVRLGTEALVEEVLGGDEAAVSRAHRFEEDTDLLPGSLENAARALGGDWVEVDPYEFDAYAQALHESGHVDAATADRLGGALLDGGELLTPEAQWELVEELNSALRSGATLHPAGQAGGAELVTVTMSAGDARRALGPLFTVLAAETERFGLPPLVDEPADENAPVEAQLAIRNGVLDEVTVDLGQFGGPEAGSLPLSLSLAGGSALSLNAPESGEGEGAEDRPLTPDDLAVALLYLQVRDEERAADEDRADVPGPMQP</sequence>
<evidence type="ECO:0000313" key="3">
    <source>
        <dbReference type="Proteomes" id="UP000272474"/>
    </source>
</evidence>
<dbReference type="Proteomes" id="UP000272474">
    <property type="component" value="Unassembled WGS sequence"/>
</dbReference>
<comment type="caution">
    <text evidence="2">The sequence shown here is derived from an EMBL/GenBank/DDBJ whole genome shotgun (WGS) entry which is preliminary data.</text>
</comment>
<dbReference type="AlphaFoldDB" id="A0A3A9YT72"/>
<keyword evidence="3" id="KW-1185">Reference proteome</keyword>
<protein>
    <submittedName>
        <fullName evidence="2">Uncharacterized protein</fullName>
    </submittedName>
</protein>
<feature type="region of interest" description="Disordered" evidence="1">
    <location>
        <begin position="310"/>
        <end position="329"/>
    </location>
</feature>
<proteinExistence type="predicted"/>
<dbReference type="EMBL" id="RBAL01000014">
    <property type="protein sequence ID" value="RKN39175.1"/>
    <property type="molecule type" value="Genomic_DNA"/>
</dbReference>
<reference evidence="2 3" key="1">
    <citation type="journal article" date="2014" name="Int. J. Syst. Evol. Microbiol.">
        <title>Streptomyces hoynatensis sp. nov., isolated from deep marine sediment.</title>
        <authorList>
            <person name="Veyisoglu A."/>
            <person name="Sahin N."/>
        </authorList>
    </citation>
    <scope>NUCLEOTIDE SEQUENCE [LARGE SCALE GENOMIC DNA]</scope>
    <source>
        <strain evidence="2 3">KCTC 29097</strain>
    </source>
</reference>
<evidence type="ECO:0000313" key="2">
    <source>
        <dbReference type="EMBL" id="RKN39175.1"/>
    </source>
</evidence>
<evidence type="ECO:0000256" key="1">
    <source>
        <dbReference type="SAM" id="MobiDB-lite"/>
    </source>
</evidence>
<gene>
    <name evidence="2" type="ORF">D7294_21585</name>
</gene>
<organism evidence="2 3">
    <name type="scientific">Streptomyces hoynatensis</name>
    <dbReference type="NCBI Taxonomy" id="1141874"/>
    <lineage>
        <taxon>Bacteria</taxon>
        <taxon>Bacillati</taxon>
        <taxon>Actinomycetota</taxon>
        <taxon>Actinomycetes</taxon>
        <taxon>Kitasatosporales</taxon>
        <taxon>Streptomycetaceae</taxon>
        <taxon>Streptomyces</taxon>
    </lineage>
</organism>
<name>A0A3A9YT72_9ACTN</name>